<dbReference type="InterPro" id="IPR033713">
    <property type="entry name" value="NudJ"/>
</dbReference>
<comment type="cofactor">
    <cofactor evidence="1 6">
        <name>Mg(2+)</name>
        <dbReference type="ChEBI" id="CHEBI:18420"/>
    </cofactor>
</comment>
<dbReference type="CDD" id="cd03675">
    <property type="entry name" value="NUDIX_Hydrolase"/>
    <property type="match status" value="1"/>
</dbReference>
<dbReference type="RefSeq" id="WP_116013365.1">
    <property type="nucleotide sequence ID" value="NZ_QUOT01000001.1"/>
</dbReference>
<comment type="similarity">
    <text evidence="2 6">Belongs to the Nudix hydrolase family. NudJ subfamily.</text>
</comment>
<dbReference type="Pfam" id="PF00293">
    <property type="entry name" value="NUDIX"/>
    <property type="match status" value="1"/>
</dbReference>
<dbReference type="Proteomes" id="UP000256899">
    <property type="component" value="Unassembled WGS sequence"/>
</dbReference>
<name>A0A3E0TYI7_9GAMM</name>
<dbReference type="GO" id="GO:0017111">
    <property type="term" value="F:ribonucleoside triphosphate phosphatase activity"/>
    <property type="evidence" value="ECO:0007669"/>
    <property type="project" value="InterPro"/>
</dbReference>
<keyword evidence="6" id="KW-0460">Magnesium</keyword>
<dbReference type="PROSITE" id="PS00893">
    <property type="entry name" value="NUDIX_BOX"/>
    <property type="match status" value="1"/>
</dbReference>
<dbReference type="SUPFAM" id="SSF55811">
    <property type="entry name" value="Nudix"/>
    <property type="match status" value="1"/>
</dbReference>
<dbReference type="GO" id="GO:0017110">
    <property type="term" value="F:nucleoside diphosphate phosphatase activity"/>
    <property type="evidence" value="ECO:0007669"/>
    <property type="project" value="InterPro"/>
</dbReference>
<feature type="domain" description="Nudix hydrolase" evidence="7">
    <location>
        <begin position="10"/>
        <end position="152"/>
    </location>
</feature>
<comment type="subunit">
    <text evidence="3 6">Monomer.</text>
</comment>
<evidence type="ECO:0000313" key="9">
    <source>
        <dbReference type="Proteomes" id="UP000256899"/>
    </source>
</evidence>
<keyword evidence="5 6" id="KW-0378">Hydrolase</keyword>
<dbReference type="GO" id="GO:0004787">
    <property type="term" value="F:thiamine diphosphate phosphatase activity"/>
    <property type="evidence" value="ECO:0007669"/>
    <property type="project" value="InterPro"/>
</dbReference>
<accession>A0A3E0TYI7</accession>
<dbReference type="InterPro" id="IPR015797">
    <property type="entry name" value="NUDIX_hydrolase-like_dom_sf"/>
</dbReference>
<gene>
    <name evidence="6" type="primary">nudJ</name>
    <name evidence="8" type="ORF">DXX94_01300</name>
</gene>
<dbReference type="PROSITE" id="PS51462">
    <property type="entry name" value="NUDIX"/>
    <property type="match status" value="1"/>
</dbReference>
<evidence type="ECO:0000256" key="4">
    <source>
        <dbReference type="ARBA" id="ARBA00015552"/>
    </source>
</evidence>
<evidence type="ECO:0000259" key="7">
    <source>
        <dbReference type="PROSITE" id="PS51462"/>
    </source>
</evidence>
<comment type="caution">
    <text evidence="8">The sequence shown here is derived from an EMBL/GenBank/DDBJ whole genome shotgun (WGS) entry which is preliminary data.</text>
</comment>
<dbReference type="EMBL" id="QUOT01000001">
    <property type="protein sequence ID" value="REL29467.1"/>
    <property type="molecule type" value="Genomic_DNA"/>
</dbReference>
<evidence type="ECO:0000256" key="1">
    <source>
        <dbReference type="ARBA" id="ARBA00001946"/>
    </source>
</evidence>
<evidence type="ECO:0000256" key="6">
    <source>
        <dbReference type="RuleBase" id="RU364043"/>
    </source>
</evidence>
<dbReference type="PANTHER" id="PTHR43222">
    <property type="entry name" value="NUDIX HYDROLASE 23"/>
    <property type="match status" value="1"/>
</dbReference>
<dbReference type="InterPro" id="IPR020084">
    <property type="entry name" value="NUDIX_hydrolase_CS"/>
</dbReference>
<evidence type="ECO:0000256" key="3">
    <source>
        <dbReference type="ARBA" id="ARBA00011245"/>
    </source>
</evidence>
<keyword evidence="9" id="KW-1185">Reference proteome</keyword>
<proteinExistence type="inferred from homology"/>
<evidence type="ECO:0000313" key="8">
    <source>
        <dbReference type="EMBL" id="REL29467.1"/>
    </source>
</evidence>
<reference evidence="9" key="1">
    <citation type="submission" date="2018-08" db="EMBL/GenBank/DDBJ databases">
        <title>Thalassotalea euphylliae genome.</title>
        <authorList>
            <person name="Summers S."/>
            <person name="Rice S.A."/>
            <person name="Freckelton M.L."/>
            <person name="Nedved B.T."/>
            <person name="Hadfield M.G."/>
        </authorList>
    </citation>
    <scope>NUCLEOTIDE SEQUENCE [LARGE SCALE GENOMIC DNA]</scope>
    <source>
        <strain evidence="9">H3</strain>
    </source>
</reference>
<dbReference type="PANTHER" id="PTHR43222:SF11">
    <property type="entry name" value="PHOSPHATASE NUDJ"/>
    <property type="match status" value="1"/>
</dbReference>
<protein>
    <recommendedName>
        <fullName evidence="4 6">Phosphatase NudJ</fullName>
        <ecNumber evidence="6">3.6.1.-</ecNumber>
    </recommendedName>
</protein>
<evidence type="ECO:0000256" key="5">
    <source>
        <dbReference type="ARBA" id="ARBA00022801"/>
    </source>
</evidence>
<dbReference type="EC" id="3.6.1.-" evidence="6"/>
<organism evidence="8 9">
    <name type="scientific">Thalassotalea euphylliae</name>
    <dbReference type="NCBI Taxonomy" id="1655234"/>
    <lineage>
        <taxon>Bacteria</taxon>
        <taxon>Pseudomonadati</taxon>
        <taxon>Pseudomonadota</taxon>
        <taxon>Gammaproteobacteria</taxon>
        <taxon>Alteromonadales</taxon>
        <taxon>Colwelliaceae</taxon>
        <taxon>Thalassotalea</taxon>
    </lineage>
</organism>
<dbReference type="Gene3D" id="3.90.79.10">
    <property type="entry name" value="Nucleoside Triphosphate Pyrophosphohydrolase"/>
    <property type="match status" value="1"/>
</dbReference>
<dbReference type="AlphaFoldDB" id="A0A3E0TYI7"/>
<sequence length="166" mass="18940">MNDHGVTQFKPNTTVAAIVHHQGKFLLVEERENGNTVFNQPAGHLEANENLVAAANRELQEETGLTGEPAYASGIYYFHRSELNLYFLRFCFVYELSNLTHLDSTKEDNKWPVCQPQDSDIIACHWFTLEEIKAIKNQLRSPMVLECIEDYLAGHKISLSMLKTNL</sequence>
<dbReference type="InterPro" id="IPR000086">
    <property type="entry name" value="NUDIX_hydrolase_dom"/>
</dbReference>
<evidence type="ECO:0000256" key="2">
    <source>
        <dbReference type="ARBA" id="ARBA00007608"/>
    </source>
</evidence>